<reference evidence="1" key="2">
    <citation type="submission" date="2025-09" db="UniProtKB">
        <authorList>
            <consortium name="EnsemblPlants"/>
        </authorList>
    </citation>
    <scope>IDENTIFICATION</scope>
</reference>
<accession>A0ACD5TB92</accession>
<name>A0ACD5TB92_AVESA</name>
<protein>
    <submittedName>
        <fullName evidence="1">Uncharacterized protein</fullName>
    </submittedName>
</protein>
<dbReference type="Proteomes" id="UP001732700">
    <property type="component" value="Chromosome 1A"/>
</dbReference>
<evidence type="ECO:0000313" key="1">
    <source>
        <dbReference type="EnsemblPlants" id="AVESA.00010b.r2.1AG0023580.1.CDS.1"/>
    </source>
</evidence>
<keyword evidence="2" id="KW-1185">Reference proteome</keyword>
<organism evidence="1 2">
    <name type="scientific">Avena sativa</name>
    <name type="common">Oat</name>
    <dbReference type="NCBI Taxonomy" id="4498"/>
    <lineage>
        <taxon>Eukaryota</taxon>
        <taxon>Viridiplantae</taxon>
        <taxon>Streptophyta</taxon>
        <taxon>Embryophyta</taxon>
        <taxon>Tracheophyta</taxon>
        <taxon>Spermatophyta</taxon>
        <taxon>Magnoliopsida</taxon>
        <taxon>Liliopsida</taxon>
        <taxon>Poales</taxon>
        <taxon>Poaceae</taxon>
        <taxon>BOP clade</taxon>
        <taxon>Pooideae</taxon>
        <taxon>Poodae</taxon>
        <taxon>Poeae</taxon>
        <taxon>Poeae Chloroplast Group 1 (Aveneae type)</taxon>
        <taxon>Aveninae</taxon>
        <taxon>Avena</taxon>
    </lineage>
</organism>
<proteinExistence type="predicted"/>
<reference evidence="1" key="1">
    <citation type="submission" date="2021-05" db="EMBL/GenBank/DDBJ databases">
        <authorList>
            <person name="Scholz U."/>
            <person name="Mascher M."/>
            <person name="Fiebig A."/>
        </authorList>
    </citation>
    <scope>NUCLEOTIDE SEQUENCE [LARGE SCALE GENOMIC DNA]</scope>
</reference>
<dbReference type="EnsemblPlants" id="AVESA.00010b.r2.1AG0023580.1">
    <property type="protein sequence ID" value="AVESA.00010b.r2.1AG0023580.1.CDS.1"/>
    <property type="gene ID" value="AVESA.00010b.r2.1AG0023580"/>
</dbReference>
<evidence type="ECO:0000313" key="2">
    <source>
        <dbReference type="Proteomes" id="UP001732700"/>
    </source>
</evidence>
<sequence length="427" mass="47309">MLRLRRSIVYKLFSHPISSRQTSRGHAPSEAPLPPLAGAGAMLRLRGCIVSHPSTSPISHLHRLLSAKAPPVSPNPPISPSQGFAVEDYLVHTCGLTRAQALKASTQLSHLKSSSKPDAVLAFLSGHGFSSADVATTVANYPRLLCAGVERTLAPRVAGLTGLGLSNPDIARLISLVGGHFRLKSIVPRLQFYLSLFGSSANLLRVLDSNSYLVGFDLEKVVKPNVAFLRQCGLGPCDITKVCIRVPRMLSTKHELVQAMVARAEGLGVPRGSRMFKIALQAVAFMSEEKLTAKVDYLKKTFRWSDAQLSFALTRAPFLLRRSKDMLQRRSEFLISEVGLEPAYIAHYPIMLYYSMEARLIPRYYVLKFLKENGFLDQDWRFYTVLTKTQDGFVKKYICPYKDVAPHLAEDYAAACRGEIPANFRFA</sequence>